<feature type="compositionally biased region" description="Low complexity" evidence="1">
    <location>
        <begin position="10"/>
        <end position="24"/>
    </location>
</feature>
<proteinExistence type="predicted"/>
<reference evidence="3" key="1">
    <citation type="journal article" date="2019" name="Int. J. Syst. Evol. Microbiol.">
        <title>The Global Catalogue of Microorganisms (GCM) 10K type strain sequencing project: providing services to taxonomists for standard genome sequencing and annotation.</title>
        <authorList>
            <consortium name="The Broad Institute Genomics Platform"/>
            <consortium name="The Broad Institute Genome Sequencing Center for Infectious Disease"/>
            <person name="Wu L."/>
            <person name="Ma J."/>
        </authorList>
    </citation>
    <scope>NUCLEOTIDE SEQUENCE [LARGE SCALE GENOMIC DNA]</scope>
    <source>
        <strain evidence="3">JCM 4416</strain>
    </source>
</reference>
<name>A0ABQ2TD59_STREZ</name>
<accession>A0ABQ2TD59</accession>
<dbReference type="Proteomes" id="UP000597853">
    <property type="component" value="Unassembled WGS sequence"/>
</dbReference>
<sequence>MEHGELQERAWVGGAAGAVPPGEGATHEKQRRECAPLRVIRVRSCCAAGAGAYAVPVPPAPRVDDRATATEIDTSTAIAGAL</sequence>
<evidence type="ECO:0000313" key="2">
    <source>
        <dbReference type="EMBL" id="GGS62028.1"/>
    </source>
</evidence>
<comment type="caution">
    <text evidence="2">The sequence shown here is derived from an EMBL/GenBank/DDBJ whole genome shotgun (WGS) entry which is preliminary data.</text>
</comment>
<organism evidence="2 3">
    <name type="scientific">Streptomyces pseudogriseolus</name>
    <name type="common">Streptomyces gancidicus</name>
    <name type="synonym">Streptomyces rubiginosus</name>
    <dbReference type="NCBI Taxonomy" id="36817"/>
    <lineage>
        <taxon>Bacteria</taxon>
        <taxon>Bacillati</taxon>
        <taxon>Actinomycetota</taxon>
        <taxon>Actinomycetes</taxon>
        <taxon>Kitasatosporales</taxon>
        <taxon>Streptomycetaceae</taxon>
        <taxon>Streptomyces</taxon>
        <taxon>Streptomyces pseudogriseolus group</taxon>
    </lineage>
</organism>
<keyword evidence="3" id="KW-1185">Reference proteome</keyword>
<dbReference type="EMBL" id="BMTX01000016">
    <property type="protein sequence ID" value="GGS62028.1"/>
    <property type="molecule type" value="Genomic_DNA"/>
</dbReference>
<evidence type="ECO:0000256" key="1">
    <source>
        <dbReference type="SAM" id="MobiDB-lite"/>
    </source>
</evidence>
<feature type="region of interest" description="Disordered" evidence="1">
    <location>
        <begin position="1"/>
        <end position="30"/>
    </location>
</feature>
<gene>
    <name evidence="2" type="ORF">GCM10010285_46720</name>
</gene>
<protein>
    <submittedName>
        <fullName evidence="2">Uncharacterized protein</fullName>
    </submittedName>
</protein>
<evidence type="ECO:0000313" key="3">
    <source>
        <dbReference type="Proteomes" id="UP000597853"/>
    </source>
</evidence>